<protein>
    <recommendedName>
        <fullName evidence="1">BRCT domain-containing protein</fullName>
    </recommendedName>
</protein>
<dbReference type="Gene3D" id="3.40.50.10190">
    <property type="entry name" value="BRCT domain"/>
    <property type="match status" value="1"/>
</dbReference>
<dbReference type="InterPro" id="IPR001357">
    <property type="entry name" value="BRCT_dom"/>
</dbReference>
<name>A0A6C0J042_9ZZZZ</name>
<proteinExistence type="predicted"/>
<dbReference type="EMBL" id="MN740295">
    <property type="protein sequence ID" value="QHT98682.1"/>
    <property type="molecule type" value="Genomic_DNA"/>
</dbReference>
<accession>A0A6C0J042</accession>
<dbReference type="AlphaFoldDB" id="A0A6C0J042"/>
<evidence type="ECO:0000259" key="1">
    <source>
        <dbReference type="Pfam" id="PF00533"/>
    </source>
</evidence>
<sequence>MDVMKKYFNNKTYCISGFSDNQDIKNKLSEKYQAKFSDTTTNQTDFVIVKEKDKPYPSSKIKMAYKYNIPVLEYNELINITY</sequence>
<organism evidence="2">
    <name type="scientific">viral metagenome</name>
    <dbReference type="NCBI Taxonomy" id="1070528"/>
    <lineage>
        <taxon>unclassified sequences</taxon>
        <taxon>metagenomes</taxon>
        <taxon>organismal metagenomes</taxon>
    </lineage>
</organism>
<reference evidence="2" key="1">
    <citation type="journal article" date="2020" name="Nature">
        <title>Giant virus diversity and host interactions through global metagenomics.</title>
        <authorList>
            <person name="Schulz F."/>
            <person name="Roux S."/>
            <person name="Paez-Espino D."/>
            <person name="Jungbluth S."/>
            <person name="Walsh D.A."/>
            <person name="Denef V.J."/>
            <person name="McMahon K.D."/>
            <person name="Konstantinidis K.T."/>
            <person name="Eloe-Fadrosh E.A."/>
            <person name="Kyrpides N.C."/>
            <person name="Woyke T."/>
        </authorList>
    </citation>
    <scope>NUCLEOTIDE SEQUENCE</scope>
    <source>
        <strain evidence="2">GVMAG-M-3300025676-16</strain>
    </source>
</reference>
<dbReference type="InterPro" id="IPR036420">
    <property type="entry name" value="BRCT_dom_sf"/>
</dbReference>
<feature type="domain" description="BRCT" evidence="1">
    <location>
        <begin position="6"/>
        <end position="77"/>
    </location>
</feature>
<dbReference type="SUPFAM" id="SSF52113">
    <property type="entry name" value="BRCT domain"/>
    <property type="match status" value="1"/>
</dbReference>
<dbReference type="Pfam" id="PF00533">
    <property type="entry name" value="BRCT"/>
    <property type="match status" value="1"/>
</dbReference>
<evidence type="ECO:0000313" key="2">
    <source>
        <dbReference type="EMBL" id="QHT98682.1"/>
    </source>
</evidence>